<feature type="region of interest" description="Disordered" evidence="1">
    <location>
        <begin position="82"/>
        <end position="158"/>
    </location>
</feature>
<dbReference type="OrthoDB" id="10020219at2759"/>
<dbReference type="InParanoid" id="A0A7M7SY58"/>
<dbReference type="RefSeq" id="XP_030839883.1">
    <property type="nucleotide sequence ID" value="XM_030984023.1"/>
</dbReference>
<evidence type="ECO:0000313" key="2">
    <source>
        <dbReference type="EnsemblMetazoa" id="XP_030839883"/>
    </source>
</evidence>
<evidence type="ECO:0000256" key="1">
    <source>
        <dbReference type="SAM" id="MobiDB-lite"/>
    </source>
</evidence>
<dbReference type="GeneID" id="578543"/>
<feature type="compositionally biased region" description="Basic and acidic residues" evidence="1">
    <location>
        <begin position="82"/>
        <end position="91"/>
    </location>
</feature>
<evidence type="ECO:0000313" key="3">
    <source>
        <dbReference type="Proteomes" id="UP000007110"/>
    </source>
</evidence>
<feature type="compositionally biased region" description="Polar residues" evidence="1">
    <location>
        <begin position="136"/>
        <end position="145"/>
    </location>
</feature>
<accession>A0A7M7SY58</accession>
<reference evidence="3" key="1">
    <citation type="submission" date="2015-02" db="EMBL/GenBank/DDBJ databases">
        <title>Genome sequencing for Strongylocentrotus purpuratus.</title>
        <authorList>
            <person name="Murali S."/>
            <person name="Liu Y."/>
            <person name="Vee V."/>
            <person name="English A."/>
            <person name="Wang M."/>
            <person name="Skinner E."/>
            <person name="Han Y."/>
            <person name="Muzny D.M."/>
            <person name="Worley K.C."/>
            <person name="Gibbs R.A."/>
        </authorList>
    </citation>
    <scope>NUCLEOTIDE SEQUENCE</scope>
</reference>
<dbReference type="OMA" id="ILQLMMA"/>
<reference evidence="2" key="2">
    <citation type="submission" date="2021-01" db="UniProtKB">
        <authorList>
            <consortium name="EnsemblMetazoa"/>
        </authorList>
    </citation>
    <scope>IDENTIFICATION</scope>
</reference>
<sequence>MSISILQLMMARSGEESCTQSSVGLESISFNPLLPHPQSWTVVPEFNMGLRQQRTHETFGNWKYDVQCQIANISQKLKDSLEEHPDDRVRGCDVPWRPTLTDPTGRDLPLYEQQKRPIGNPAPAPPSREETENFYKANSTANPSYPLSFGLERTTISR</sequence>
<name>A0A7M7SY58_STRPU</name>
<protein>
    <submittedName>
        <fullName evidence="2">Uncharacterized protein</fullName>
    </submittedName>
</protein>
<keyword evidence="3" id="KW-1185">Reference proteome</keyword>
<dbReference type="AlphaFoldDB" id="A0A7M7SY58"/>
<proteinExistence type="predicted"/>
<organism evidence="2 3">
    <name type="scientific">Strongylocentrotus purpuratus</name>
    <name type="common">Purple sea urchin</name>
    <dbReference type="NCBI Taxonomy" id="7668"/>
    <lineage>
        <taxon>Eukaryota</taxon>
        <taxon>Metazoa</taxon>
        <taxon>Echinodermata</taxon>
        <taxon>Eleutherozoa</taxon>
        <taxon>Echinozoa</taxon>
        <taxon>Echinoidea</taxon>
        <taxon>Euechinoidea</taxon>
        <taxon>Echinacea</taxon>
        <taxon>Camarodonta</taxon>
        <taxon>Echinidea</taxon>
        <taxon>Strongylocentrotidae</taxon>
        <taxon>Strongylocentrotus</taxon>
    </lineage>
</organism>
<dbReference type="EnsemblMetazoa" id="XM_030984023">
    <property type="protein sequence ID" value="XP_030839883"/>
    <property type="gene ID" value="LOC578543"/>
</dbReference>
<dbReference type="Proteomes" id="UP000007110">
    <property type="component" value="Unassembled WGS sequence"/>
</dbReference>